<organism evidence="4">
    <name type="scientific">Rodentolepis nana</name>
    <name type="common">Dwarf tapeworm</name>
    <name type="synonym">Hymenolepis nana</name>
    <dbReference type="NCBI Taxonomy" id="102285"/>
    <lineage>
        <taxon>Eukaryota</taxon>
        <taxon>Metazoa</taxon>
        <taxon>Spiralia</taxon>
        <taxon>Lophotrochozoa</taxon>
        <taxon>Platyhelminthes</taxon>
        <taxon>Cestoda</taxon>
        <taxon>Eucestoda</taxon>
        <taxon>Cyclophyllidea</taxon>
        <taxon>Hymenolepididae</taxon>
        <taxon>Rodentolepis</taxon>
    </lineage>
</organism>
<protein>
    <submittedName>
        <fullName evidence="2 4">Uncharacterized protein</fullName>
    </submittedName>
</protein>
<feature type="compositionally biased region" description="Polar residues" evidence="1">
    <location>
        <begin position="133"/>
        <end position="143"/>
    </location>
</feature>
<feature type="region of interest" description="Disordered" evidence="1">
    <location>
        <begin position="89"/>
        <end position="173"/>
    </location>
</feature>
<name>A0A0R3TH29_RODNA</name>
<dbReference type="EMBL" id="UZAE01006811">
    <property type="protein sequence ID" value="VDO02226.1"/>
    <property type="molecule type" value="Genomic_DNA"/>
</dbReference>
<gene>
    <name evidence="2" type="ORF">HNAJ_LOCUS6366</name>
</gene>
<feature type="compositionally biased region" description="Polar residues" evidence="1">
    <location>
        <begin position="251"/>
        <end position="265"/>
    </location>
</feature>
<keyword evidence="3" id="KW-1185">Reference proteome</keyword>
<feature type="region of interest" description="Disordered" evidence="1">
    <location>
        <begin position="208"/>
        <end position="234"/>
    </location>
</feature>
<evidence type="ECO:0000313" key="4">
    <source>
        <dbReference type="WBParaSite" id="HNAJ_0000637001-mRNA-1"/>
    </source>
</evidence>
<dbReference type="AlphaFoldDB" id="A0A0R3TH29"/>
<reference evidence="4" key="1">
    <citation type="submission" date="2017-02" db="UniProtKB">
        <authorList>
            <consortium name="WormBaseParasite"/>
        </authorList>
    </citation>
    <scope>IDENTIFICATION</scope>
</reference>
<feature type="compositionally biased region" description="Gly residues" evidence="1">
    <location>
        <begin position="158"/>
        <end position="173"/>
    </location>
</feature>
<feature type="compositionally biased region" description="Low complexity" evidence="1">
    <location>
        <begin position="94"/>
        <end position="119"/>
    </location>
</feature>
<evidence type="ECO:0000313" key="2">
    <source>
        <dbReference type="EMBL" id="VDO02226.1"/>
    </source>
</evidence>
<feature type="region of interest" description="Disordered" evidence="1">
    <location>
        <begin position="251"/>
        <end position="271"/>
    </location>
</feature>
<evidence type="ECO:0000313" key="3">
    <source>
        <dbReference type="Proteomes" id="UP000278807"/>
    </source>
</evidence>
<dbReference type="OrthoDB" id="3365224at2759"/>
<accession>A0A0R3TH29</accession>
<dbReference type="Proteomes" id="UP000278807">
    <property type="component" value="Unassembled WGS sequence"/>
</dbReference>
<proteinExistence type="predicted"/>
<dbReference type="STRING" id="102285.A0A0R3TH29"/>
<sequence>MLIISTSYLATSRHHTDVDSTSVPRSARFLLSSSSVGDDQVSSSGGEYISPASASFEHEEECEEIFASPMPLQLPPTAPLFPTPLRISHRKLESPSPSSSSTSQTSSSSTSSSPSSPTSNGKSPVKQPPSILLQPSSAHTPDFSSLPIPTRISDQSMVGGGSEGGNLVSGGGGQFHTCPHVRPASLLSSQQRKMLLGVGADSGFHLQGGGGGKSNSPNAIFSSIGGGERTGTGTDLSLSAAVAAMERCSLASSGFQSHSRNSSFESDGLSR</sequence>
<feature type="compositionally biased region" description="Low complexity" evidence="1">
    <location>
        <begin position="33"/>
        <end position="46"/>
    </location>
</feature>
<reference evidence="2 3" key="2">
    <citation type="submission" date="2018-11" db="EMBL/GenBank/DDBJ databases">
        <authorList>
            <consortium name="Pathogen Informatics"/>
        </authorList>
    </citation>
    <scope>NUCLEOTIDE SEQUENCE [LARGE SCALE GENOMIC DNA]</scope>
</reference>
<feature type="region of interest" description="Disordered" evidence="1">
    <location>
        <begin position="33"/>
        <end position="55"/>
    </location>
</feature>
<dbReference type="WBParaSite" id="HNAJ_0000637001-mRNA-1">
    <property type="protein sequence ID" value="HNAJ_0000637001-mRNA-1"/>
    <property type="gene ID" value="HNAJ_0000637001"/>
</dbReference>
<evidence type="ECO:0000256" key="1">
    <source>
        <dbReference type="SAM" id="MobiDB-lite"/>
    </source>
</evidence>